<dbReference type="Pfam" id="PF03215">
    <property type="entry name" value="Rad17"/>
    <property type="match status" value="1"/>
</dbReference>
<keyword evidence="5" id="KW-0067">ATP-binding</keyword>
<feature type="compositionally biased region" description="Polar residues" evidence="8">
    <location>
        <begin position="875"/>
        <end position="889"/>
    </location>
</feature>
<evidence type="ECO:0000256" key="3">
    <source>
        <dbReference type="ARBA" id="ARBA00022741"/>
    </source>
</evidence>
<evidence type="ECO:0000256" key="7">
    <source>
        <dbReference type="ARBA" id="ARBA00023306"/>
    </source>
</evidence>
<evidence type="ECO:0000313" key="10">
    <source>
        <dbReference type="EMBL" id="CRK86949.1"/>
    </source>
</evidence>
<feature type="compositionally biased region" description="Basic and acidic residues" evidence="8">
    <location>
        <begin position="1646"/>
        <end position="1655"/>
    </location>
</feature>
<feature type="region of interest" description="Disordered" evidence="8">
    <location>
        <begin position="913"/>
        <end position="940"/>
    </location>
</feature>
<evidence type="ECO:0000313" key="11">
    <source>
        <dbReference type="Proteomes" id="UP000183832"/>
    </source>
</evidence>
<dbReference type="GO" id="GO:0003682">
    <property type="term" value="F:chromatin binding"/>
    <property type="evidence" value="ECO:0007669"/>
    <property type="project" value="TreeGrafter"/>
</dbReference>
<evidence type="ECO:0000256" key="6">
    <source>
        <dbReference type="ARBA" id="ARBA00023242"/>
    </source>
</evidence>
<feature type="compositionally biased region" description="Basic and acidic residues" evidence="8">
    <location>
        <begin position="1606"/>
        <end position="1629"/>
    </location>
</feature>
<evidence type="ECO:0000259" key="9">
    <source>
        <dbReference type="Pfam" id="PF00498"/>
    </source>
</evidence>
<feature type="compositionally biased region" description="Basic and acidic residues" evidence="8">
    <location>
        <begin position="2171"/>
        <end position="2180"/>
    </location>
</feature>
<organism evidence="10 11">
    <name type="scientific">Clunio marinus</name>
    <dbReference type="NCBI Taxonomy" id="568069"/>
    <lineage>
        <taxon>Eukaryota</taxon>
        <taxon>Metazoa</taxon>
        <taxon>Ecdysozoa</taxon>
        <taxon>Arthropoda</taxon>
        <taxon>Hexapoda</taxon>
        <taxon>Insecta</taxon>
        <taxon>Pterygota</taxon>
        <taxon>Neoptera</taxon>
        <taxon>Endopterygota</taxon>
        <taxon>Diptera</taxon>
        <taxon>Nematocera</taxon>
        <taxon>Chironomoidea</taxon>
        <taxon>Chironomidae</taxon>
        <taxon>Clunio</taxon>
    </lineage>
</organism>
<dbReference type="Gene3D" id="3.40.50.300">
    <property type="entry name" value="P-loop containing nucleotide triphosphate hydrolases"/>
    <property type="match status" value="1"/>
</dbReference>
<evidence type="ECO:0000256" key="5">
    <source>
        <dbReference type="ARBA" id="ARBA00022840"/>
    </source>
</evidence>
<dbReference type="SUPFAM" id="SSF52540">
    <property type="entry name" value="P-loop containing nucleoside triphosphate hydrolases"/>
    <property type="match status" value="1"/>
</dbReference>
<feature type="compositionally biased region" description="Basic and acidic residues" evidence="8">
    <location>
        <begin position="1076"/>
        <end position="1101"/>
    </location>
</feature>
<feature type="compositionally biased region" description="Acidic residues" evidence="8">
    <location>
        <begin position="2013"/>
        <end position="2022"/>
    </location>
</feature>
<feature type="region of interest" description="Disordered" evidence="8">
    <location>
        <begin position="865"/>
        <end position="892"/>
    </location>
</feature>
<dbReference type="InterPro" id="IPR004582">
    <property type="entry name" value="Checkpoint_prot_Rad17_Rad24"/>
</dbReference>
<dbReference type="GO" id="GO:0000077">
    <property type="term" value="P:DNA damage checkpoint signaling"/>
    <property type="evidence" value="ECO:0007669"/>
    <property type="project" value="TreeGrafter"/>
</dbReference>
<protein>
    <submittedName>
        <fullName evidence="10">CLUMA_CG000767, isoform A</fullName>
    </submittedName>
</protein>
<feature type="compositionally biased region" description="Basic residues" evidence="8">
    <location>
        <begin position="1958"/>
        <end position="1967"/>
    </location>
</feature>
<evidence type="ECO:0000256" key="2">
    <source>
        <dbReference type="ARBA" id="ARBA00006168"/>
    </source>
</evidence>
<dbReference type="InterPro" id="IPR000253">
    <property type="entry name" value="FHA_dom"/>
</dbReference>
<keyword evidence="3" id="KW-0547">Nucleotide-binding</keyword>
<feature type="compositionally biased region" description="Polar residues" evidence="8">
    <location>
        <begin position="1892"/>
        <end position="1901"/>
    </location>
</feature>
<evidence type="ECO:0000256" key="4">
    <source>
        <dbReference type="ARBA" id="ARBA00022763"/>
    </source>
</evidence>
<dbReference type="Pfam" id="PF00498">
    <property type="entry name" value="FHA"/>
    <property type="match status" value="1"/>
</dbReference>
<dbReference type="Proteomes" id="UP000183832">
    <property type="component" value="Unassembled WGS sequence"/>
</dbReference>
<dbReference type="SUPFAM" id="SSF49879">
    <property type="entry name" value="SMAD/FHA domain"/>
    <property type="match status" value="1"/>
</dbReference>
<feature type="compositionally biased region" description="Acidic residues" evidence="8">
    <location>
        <begin position="2203"/>
        <end position="2215"/>
    </location>
</feature>
<proteinExistence type="inferred from homology"/>
<reference evidence="10 11" key="1">
    <citation type="submission" date="2015-04" db="EMBL/GenBank/DDBJ databases">
        <authorList>
            <person name="Syromyatnikov M.Y."/>
            <person name="Popov V.N."/>
        </authorList>
    </citation>
    <scope>NUCLEOTIDE SEQUENCE [LARGE SCALE GENOMIC DNA]</scope>
</reference>
<feature type="region of interest" description="Disordered" evidence="8">
    <location>
        <begin position="2282"/>
        <end position="2383"/>
    </location>
</feature>
<dbReference type="Gene3D" id="2.60.200.20">
    <property type="match status" value="1"/>
</dbReference>
<dbReference type="GO" id="GO:0005634">
    <property type="term" value="C:nucleus"/>
    <property type="evidence" value="ECO:0007669"/>
    <property type="project" value="UniProtKB-SubCell"/>
</dbReference>
<accession>A0A1J1HFZ3</accession>
<comment type="similarity">
    <text evidence="2">Belongs to the rad17/RAD24 family.</text>
</comment>
<dbReference type="OrthoDB" id="10265971at2759"/>
<keyword evidence="6" id="KW-0539">Nucleus</keyword>
<feature type="domain" description="FHA" evidence="9">
    <location>
        <begin position="567"/>
        <end position="631"/>
    </location>
</feature>
<dbReference type="GO" id="GO:0033314">
    <property type="term" value="P:mitotic DNA replication checkpoint signaling"/>
    <property type="evidence" value="ECO:0007669"/>
    <property type="project" value="TreeGrafter"/>
</dbReference>
<dbReference type="PANTHER" id="PTHR12172">
    <property type="entry name" value="CELL CYCLE CHECKPOINT PROTEIN RAD17"/>
    <property type="match status" value="1"/>
</dbReference>
<feature type="compositionally biased region" description="Basic and acidic residues" evidence="8">
    <location>
        <begin position="1931"/>
        <end position="1947"/>
    </location>
</feature>
<feature type="non-terminal residue" evidence="10">
    <location>
        <position position="2383"/>
    </location>
</feature>
<feature type="compositionally biased region" description="Basic and acidic residues" evidence="8">
    <location>
        <begin position="2038"/>
        <end position="2052"/>
    </location>
</feature>
<name>A0A1J1HFZ3_9DIPT</name>
<dbReference type="GO" id="GO:0005524">
    <property type="term" value="F:ATP binding"/>
    <property type="evidence" value="ECO:0007669"/>
    <property type="project" value="UniProtKB-KW"/>
</dbReference>
<keyword evidence="4" id="KW-0227">DNA damage</keyword>
<feature type="region of interest" description="Disordered" evidence="8">
    <location>
        <begin position="1867"/>
        <end position="2266"/>
    </location>
</feature>
<dbReference type="PANTHER" id="PTHR12172:SF0">
    <property type="entry name" value="CELL CYCLE CHECKPOINT PROTEIN RAD17"/>
    <property type="match status" value="1"/>
</dbReference>
<feature type="compositionally biased region" description="Acidic residues" evidence="8">
    <location>
        <begin position="1868"/>
        <end position="1879"/>
    </location>
</feature>
<keyword evidence="11" id="KW-1185">Reference proteome</keyword>
<feature type="compositionally biased region" description="Polar residues" evidence="8">
    <location>
        <begin position="2370"/>
        <end position="2383"/>
    </location>
</feature>
<feature type="region of interest" description="Disordered" evidence="8">
    <location>
        <begin position="1069"/>
        <end position="1109"/>
    </location>
</feature>
<feature type="region of interest" description="Disordered" evidence="8">
    <location>
        <begin position="726"/>
        <end position="750"/>
    </location>
</feature>
<feature type="compositionally biased region" description="Polar residues" evidence="8">
    <location>
        <begin position="1636"/>
        <end position="1645"/>
    </location>
</feature>
<feature type="compositionally biased region" description="Basic residues" evidence="8">
    <location>
        <begin position="2221"/>
        <end position="2234"/>
    </location>
</feature>
<dbReference type="EMBL" id="CVRI01000002">
    <property type="protein sequence ID" value="CRK86949.1"/>
    <property type="molecule type" value="Genomic_DNA"/>
</dbReference>
<dbReference type="InterPro" id="IPR008984">
    <property type="entry name" value="SMAD_FHA_dom_sf"/>
</dbReference>
<feature type="compositionally biased region" description="Basic and acidic residues" evidence="8">
    <location>
        <begin position="1199"/>
        <end position="1211"/>
    </location>
</feature>
<feature type="compositionally biased region" description="Basic residues" evidence="8">
    <location>
        <begin position="1912"/>
        <end position="1922"/>
    </location>
</feature>
<dbReference type="InterPro" id="IPR027417">
    <property type="entry name" value="P-loop_NTPase"/>
</dbReference>
<dbReference type="CDD" id="cd22673">
    <property type="entry name" value="FHA_Ki67"/>
    <property type="match status" value="1"/>
</dbReference>
<sequence>MSKPWFESNFGEFRNIKIRKTNCKKEDSSTISKPIDVTETVEILSSSASSDDLSDDKRVKRKKPLNSKRSTKTIDWLKKFHPQVTSDLIVHPKKIEELRQWITIRCASIKNKILVLEGPTGCAKTTALKVIAKENNYNVVEWINSTDTESSLLSDHSHKFNNDFITYENQVSRFSDFLLRASRYQSVLNDGEQLLMVKDLPNTFFKKVDEFWNILRRYSVEGLSPLVFIVTETNSKTLNVSFNLFPEALRIEIGIDTINFNPVSTTMMKKGLKRIVGIVESQKDISQLFKKPSDAKISELIEQSQGDIRNAMLNFNFIALQNDFNPTEAAIKSTKFKKKQETTKNKSKNSKNEVLTLMHGLGRVFHPKFELNQKLNINQLTHKPEDISENFSSQPTNFIQLVHSNYFHNFTEIDDISEASEILSLSDCFDSEYRDERLNDVNLNLIIRSIMVLNTRPASGFRSISARANKKWKKTEEENKMKFKLNMSKLNNGNIMARRDFFCDYNSFYDIGTSMPLDGLTNILKSEARVKQLAIKEKDLIHNIGELLLLKSDGSDGCTYATSEKCITVGTSLKCQIKYHGEDVKPEHFSIYVDDYGQVKIANRSTENPVKVNDVKVENKRFLKSGDVIDLLGFKMRWKTKADIKKALLSIPRSERKAKHSKPIKVKNKRVTMHQLNHYKKQNEKKPIATSSATQALTAPLNKENVAGNSALTSLNVSEMLITSFTPSKTKTPSRKTPLPEDAATTAADSSAATLNYSQFKTPTKGSVKKSMHVADFTTTCSTPKPSLLKSAIKNSISRGIPGVTPTPNRKTLTFSDKLQEEMECDESSLSTINVSSDEGSFKDLSDTSFSKAIVSELPLNSATGNIQVKVEPESGTQEANETSATSDSQKFEDEINDLVSSIDSILESDEEYKSFKEQTESEKIAEKNSSQTEITEEDATEVNARGMKVLSFIQTARDSITGGNKTEQILSSRYSNVTPNDSIVDSKATYDAATPKVSILETVEKLNENKSNFKTQNLTISPISSLTMKNNTEIIENYSVNTEMPKSLRSTRKHITNAFSSLNSSQIAETSLAGKEQKVGEDDEKSEIADKDEEDRHQDSKLSTSNDQEICSNSLTAEISTEINESIEIPETQAFDYDEVEDIEKEKYDEVPAKEEKETTVDIIEEEFVDEVAETSTEIYSTVDKVVNRDEEEQIQVEEDKVSPKIDEQKNNLSCDSTKDSSEDLIVEEENNEDALDESKDLESFVFSETEFSAVEIDPGFMANTPVTKEKSPRNVNNAKEIELQEKESFGDNVVYNSIDGKATSGQKVDEALQKEQNAIQTELATLQDQPNIEMLSRTPGMEEKKNSRKTTIPETSEATKEFKKHLAIQSELATLQDQPNIEMLSRTPGMEEKKKTCRKTTIPEATETTEEFKKHLAIQAELATLQDHPNIEMLSKTPGMEEKKKTSRKTTIPEATEATEEFKKHLAIQSELATLQDHPNIEMLSKTPGMKEKKKTSRKTTIPEATEATKEFKKQLAIQVELATLQDQPNIEMLSRTLGMEEKKKTLRKTTIPEASEVTEEFKKHLAIQAELASLQEHPNIEMISKTPGMEEKKKNSRKTTIPNKDKLRSSFIESLKDKNQKEKDEEILPDDLPSTSEETSANEVKEEEKSNEIADVPESMDATDEYCGMEPVDEPVCVKKSTYLLVDDENETAEPSSAIPKTPETKNEEEKCAQPSTPRTPMLRGLERKNYVAMLGSARRRRSRSVNSNSNASPMVLPAVVDTKIIAETIPEEPKEKLVESEHDDINKPEVKRSLEVEVLIEATKSHSLRSTPKKDYRVLHSGLRRGRSASIDSVASNMSEAGMSSIRKKDQVVIEITGKVIKEADEETLEKESEENDQKIEEDVEVDVSSQQATIIVSVNDESETPKQHSKRQVRKINYRNVALGNTDKKTEESENKKVAEAKIDEDETESKPKGRRGRKRTKTQPTEVEIVEATEVPIIKLNDDSQEASTAPQNTRKGRKAKQQVNEQTEEEATEEEAPPKTRNQKGKANQAKKVDAVSEIPKSDTKRTRRGKKESQANDELNTSEVSVASSVASTSSRRKRTKKMTESVDEDASTLSVTPAIKRTRKTKKSETPIDTPVPSSQRETPATSGTKETAKGRRKATKTESTPVKRSRRLVEAEEEVEEDKKVNKKVETEEEPEAPTKPKRGRKAKTAEAEPVEEPEKEEEEVPEKRGAVKKPKTIRASKRTKTVEESTSIEAAEEAPKPKRGRKARTVEPEGAVEFEKEEEVLAKRVAVKNQKTTGKRTKLVEEESTSVPVTVEEPEVPAKRKRGGKAKNVDPEPEVESKKEEEEVRPKRGAAKKPKTAAANLEASKPSRGVKRTETAPQVTQPPTKRVT</sequence>
<keyword evidence="7" id="KW-0131">Cell cycle</keyword>
<dbReference type="STRING" id="568069.A0A1J1HFZ3"/>
<gene>
    <name evidence="10" type="ORF">CLUMA_CG000767</name>
</gene>
<feature type="compositionally biased region" description="Basic and acidic residues" evidence="8">
    <location>
        <begin position="913"/>
        <end position="927"/>
    </location>
</feature>
<evidence type="ECO:0000256" key="8">
    <source>
        <dbReference type="SAM" id="MobiDB-lite"/>
    </source>
</evidence>
<feature type="compositionally biased region" description="Basic and acidic residues" evidence="8">
    <location>
        <begin position="2322"/>
        <end position="2341"/>
    </location>
</feature>
<dbReference type="GO" id="GO:0006281">
    <property type="term" value="P:DNA repair"/>
    <property type="evidence" value="ECO:0007669"/>
    <property type="project" value="InterPro"/>
</dbReference>
<feature type="compositionally biased region" description="Polar residues" evidence="8">
    <location>
        <begin position="2125"/>
        <end position="2139"/>
    </location>
</feature>
<feature type="compositionally biased region" description="Low complexity" evidence="8">
    <location>
        <begin position="2070"/>
        <end position="2082"/>
    </location>
</feature>
<feature type="region of interest" description="Disordered" evidence="8">
    <location>
        <begin position="1379"/>
        <end position="1413"/>
    </location>
</feature>
<feature type="region of interest" description="Disordered" evidence="8">
    <location>
        <begin position="1338"/>
        <end position="1360"/>
    </location>
</feature>
<dbReference type="GO" id="GO:0003689">
    <property type="term" value="F:DNA clamp loader activity"/>
    <property type="evidence" value="ECO:0007669"/>
    <property type="project" value="TreeGrafter"/>
</dbReference>
<feature type="region of interest" description="Disordered" evidence="8">
    <location>
        <begin position="1691"/>
        <end position="1730"/>
    </location>
</feature>
<feature type="compositionally biased region" description="Basic and acidic residues" evidence="8">
    <location>
        <begin position="1706"/>
        <end position="1715"/>
    </location>
</feature>
<feature type="region of interest" description="Disordered" evidence="8">
    <location>
        <begin position="1193"/>
        <end position="1224"/>
    </location>
</feature>
<evidence type="ECO:0000256" key="1">
    <source>
        <dbReference type="ARBA" id="ARBA00004123"/>
    </source>
</evidence>
<comment type="subcellular location">
    <subcellularLocation>
        <location evidence="1">Nucleus</location>
    </subcellularLocation>
</comment>
<feature type="region of interest" description="Disordered" evidence="8">
    <location>
        <begin position="1580"/>
        <end position="1662"/>
    </location>
</feature>